<gene>
    <name evidence="2" type="ORF">JIN87_11860</name>
</gene>
<dbReference type="EMBL" id="JAENIL010000019">
    <property type="protein sequence ID" value="MBK1877567.1"/>
    <property type="molecule type" value="Genomic_DNA"/>
</dbReference>
<name>A0A934VPR6_9BACT</name>
<dbReference type="PANTHER" id="PTHR33990">
    <property type="entry name" value="PROTEIN YJDN-RELATED"/>
    <property type="match status" value="1"/>
</dbReference>
<organism evidence="2 3">
    <name type="scientific">Pelagicoccus mobilis</name>
    <dbReference type="NCBI Taxonomy" id="415221"/>
    <lineage>
        <taxon>Bacteria</taxon>
        <taxon>Pseudomonadati</taxon>
        <taxon>Verrucomicrobiota</taxon>
        <taxon>Opitutia</taxon>
        <taxon>Puniceicoccales</taxon>
        <taxon>Pelagicoccaceae</taxon>
        <taxon>Pelagicoccus</taxon>
    </lineage>
</organism>
<comment type="caution">
    <text evidence="2">The sequence shown here is derived from an EMBL/GenBank/DDBJ whole genome shotgun (WGS) entry which is preliminary data.</text>
</comment>
<dbReference type="InterPro" id="IPR029068">
    <property type="entry name" value="Glyas_Bleomycin-R_OHBP_Dase"/>
</dbReference>
<dbReference type="SUPFAM" id="SSF54593">
    <property type="entry name" value="Glyoxalase/Bleomycin resistance protein/Dihydroxybiphenyl dioxygenase"/>
    <property type="match status" value="1"/>
</dbReference>
<sequence length="141" mass="15734">MSSINVNAYLVFGGRAEEAIEFYKKAVDADVVMMMRFKESPDPMPGLPEGFEDKVMHATLKLGDSVLMISDGYEEDLEFKGFSLAIAVESESEAERLFGNLAETGTVQMPLTKTFWSPLFGLVKDQFGVDWMIDVKVPEVH</sequence>
<dbReference type="RefSeq" id="WP_200355778.1">
    <property type="nucleotide sequence ID" value="NZ_JAENIL010000019.1"/>
</dbReference>
<dbReference type="Gene3D" id="3.10.180.10">
    <property type="entry name" value="2,3-Dihydroxybiphenyl 1,2-Dioxygenase, domain 1"/>
    <property type="match status" value="1"/>
</dbReference>
<dbReference type="PANTHER" id="PTHR33990:SF1">
    <property type="entry name" value="PROTEIN YJDN"/>
    <property type="match status" value="1"/>
</dbReference>
<reference evidence="2" key="1">
    <citation type="submission" date="2021-01" db="EMBL/GenBank/DDBJ databases">
        <title>Modified the classification status of verrucomicrobia.</title>
        <authorList>
            <person name="Feng X."/>
        </authorList>
    </citation>
    <scope>NUCLEOTIDE SEQUENCE</scope>
    <source>
        <strain evidence="2">KCTC 13126</strain>
    </source>
</reference>
<evidence type="ECO:0000259" key="1">
    <source>
        <dbReference type="Pfam" id="PF06983"/>
    </source>
</evidence>
<proteinExistence type="predicted"/>
<dbReference type="CDD" id="cd06588">
    <property type="entry name" value="PhnB_like"/>
    <property type="match status" value="1"/>
</dbReference>
<protein>
    <submittedName>
        <fullName evidence="2">VOC family protein</fullName>
    </submittedName>
</protein>
<evidence type="ECO:0000313" key="2">
    <source>
        <dbReference type="EMBL" id="MBK1877567.1"/>
    </source>
</evidence>
<keyword evidence="3" id="KW-1185">Reference proteome</keyword>
<dbReference type="AlphaFoldDB" id="A0A934VPR6"/>
<dbReference type="Proteomes" id="UP000617628">
    <property type="component" value="Unassembled WGS sequence"/>
</dbReference>
<dbReference type="Pfam" id="PF06983">
    <property type="entry name" value="3-dmu-9_3-mt"/>
    <property type="match status" value="1"/>
</dbReference>
<evidence type="ECO:0000313" key="3">
    <source>
        <dbReference type="Proteomes" id="UP000617628"/>
    </source>
</evidence>
<accession>A0A934VPR6</accession>
<feature type="domain" description="PhnB-like" evidence="1">
    <location>
        <begin position="8"/>
        <end position="133"/>
    </location>
</feature>
<dbReference type="InterPro" id="IPR028973">
    <property type="entry name" value="PhnB-like"/>
</dbReference>